<dbReference type="InterPro" id="IPR035651">
    <property type="entry name" value="BipA_V"/>
</dbReference>
<dbReference type="InterPro" id="IPR035647">
    <property type="entry name" value="EFG_III/V"/>
</dbReference>
<evidence type="ECO:0000256" key="1">
    <source>
        <dbReference type="ARBA" id="ARBA00022741"/>
    </source>
</evidence>
<dbReference type="GO" id="GO:0005525">
    <property type="term" value="F:GTP binding"/>
    <property type="evidence" value="ECO:0007669"/>
    <property type="project" value="UniProtKB-UniRule"/>
</dbReference>
<dbReference type="CDD" id="cd01891">
    <property type="entry name" value="TypA_BipA"/>
    <property type="match status" value="1"/>
</dbReference>
<dbReference type="RefSeq" id="WP_068609570.1">
    <property type="nucleotide sequence ID" value="NZ_LZDH01000056.1"/>
</dbReference>
<dbReference type="FunFam" id="3.40.50.300:FF:000055">
    <property type="entry name" value="GTP-binding protein TypA"/>
    <property type="match status" value="1"/>
</dbReference>
<dbReference type="GO" id="GO:0097216">
    <property type="term" value="F:guanosine tetraphosphate binding"/>
    <property type="evidence" value="ECO:0007669"/>
    <property type="project" value="UniProtKB-ARBA"/>
</dbReference>
<dbReference type="OrthoDB" id="9801472at2"/>
<dbReference type="InterPro" id="IPR042116">
    <property type="entry name" value="TypA/BipA_C"/>
</dbReference>
<dbReference type="PRINTS" id="PR00315">
    <property type="entry name" value="ELONGATNFCT"/>
</dbReference>
<reference evidence="5 7" key="1">
    <citation type="submission" date="2016-06" db="EMBL/GenBank/DDBJ databases">
        <title>Genome sequence of Tepidimonas fonticaldi PL17.</title>
        <authorList>
            <person name="Pinnaka A.K."/>
        </authorList>
    </citation>
    <scope>NUCLEOTIDE SEQUENCE [LARGE SCALE GENOMIC DNA]</scope>
    <source>
        <strain evidence="5 7">PL17</strain>
    </source>
</reference>
<keyword evidence="3" id="KW-0694">RNA-binding</keyword>
<keyword evidence="3" id="KW-0378">Hydrolase</keyword>
<dbReference type="PANTHER" id="PTHR42908">
    <property type="entry name" value="TRANSLATION ELONGATION FACTOR-RELATED"/>
    <property type="match status" value="1"/>
</dbReference>
<dbReference type="AlphaFoldDB" id="A0A1A6DVH5"/>
<dbReference type="InterPro" id="IPR009000">
    <property type="entry name" value="Transl_B-barrel_sf"/>
</dbReference>
<feature type="domain" description="Tr-type G" evidence="4">
    <location>
        <begin position="5"/>
        <end position="208"/>
    </location>
</feature>
<dbReference type="CDD" id="cd03691">
    <property type="entry name" value="BipA_TypA_II"/>
    <property type="match status" value="1"/>
</dbReference>
<keyword evidence="1 3" id="KW-0547">Nucleotide-binding</keyword>
<dbReference type="FunFam" id="3.30.70.870:FF:000003">
    <property type="entry name" value="GTP-binding protein TypA"/>
    <property type="match status" value="1"/>
</dbReference>
<dbReference type="GO" id="GO:0043022">
    <property type="term" value="F:ribosome binding"/>
    <property type="evidence" value="ECO:0007669"/>
    <property type="project" value="UniProtKB-UniRule"/>
</dbReference>
<dbReference type="InterPro" id="IPR005225">
    <property type="entry name" value="Small_GTP-bd"/>
</dbReference>
<dbReference type="InterPro" id="IPR047043">
    <property type="entry name" value="BipA_III"/>
</dbReference>
<keyword evidence="3" id="KW-0699">rRNA-binding</keyword>
<evidence type="ECO:0000313" key="8">
    <source>
        <dbReference type="Proteomes" id="UP000316388"/>
    </source>
</evidence>
<dbReference type="GO" id="GO:0000027">
    <property type="term" value="P:ribosomal large subunit assembly"/>
    <property type="evidence" value="ECO:0007669"/>
    <property type="project" value="UniProtKB-UniRule"/>
</dbReference>
<dbReference type="InterPro" id="IPR000795">
    <property type="entry name" value="T_Tr_GTP-bd_dom"/>
</dbReference>
<dbReference type="EMBL" id="VJOO01000001">
    <property type="protein sequence ID" value="TSE38219.1"/>
    <property type="molecule type" value="Genomic_DNA"/>
</dbReference>
<evidence type="ECO:0000313" key="6">
    <source>
        <dbReference type="EMBL" id="TSE38219.1"/>
    </source>
</evidence>
<evidence type="ECO:0000313" key="5">
    <source>
        <dbReference type="EMBL" id="OBS30795.1"/>
    </source>
</evidence>
<feature type="binding site" evidence="3">
    <location>
        <begin position="130"/>
        <end position="133"/>
    </location>
    <ligand>
        <name>GTP</name>
        <dbReference type="ChEBI" id="CHEBI:37565"/>
    </ligand>
</feature>
<dbReference type="PANTHER" id="PTHR42908:SF8">
    <property type="entry name" value="TR-TYPE G DOMAIN-CONTAINING PROTEIN"/>
    <property type="match status" value="1"/>
</dbReference>
<dbReference type="GO" id="GO:0000049">
    <property type="term" value="F:tRNA binding"/>
    <property type="evidence" value="ECO:0007669"/>
    <property type="project" value="UniProtKB-KW"/>
</dbReference>
<dbReference type="SUPFAM" id="SSF52540">
    <property type="entry name" value="P-loop containing nucleoside triphosphate hydrolases"/>
    <property type="match status" value="1"/>
</dbReference>
<dbReference type="InterPro" id="IPR031157">
    <property type="entry name" value="G_TR_CS"/>
</dbReference>
<proteinExistence type="inferred from homology"/>
<dbReference type="InterPro" id="IPR006298">
    <property type="entry name" value="BipA"/>
</dbReference>
<dbReference type="Gene3D" id="3.30.70.240">
    <property type="match status" value="1"/>
</dbReference>
<comment type="subunit">
    <text evidence="3">Monomer.</text>
</comment>
<gene>
    <name evidence="6" type="primary">typA</name>
    <name evidence="3" type="synonym">bipA</name>
    <name evidence="5" type="ORF">A9O67_07505</name>
    <name evidence="6" type="ORF">Tfont_00045</name>
</gene>
<dbReference type="PROSITE" id="PS51722">
    <property type="entry name" value="G_TR_2"/>
    <property type="match status" value="1"/>
</dbReference>
<dbReference type="GO" id="GO:0005829">
    <property type="term" value="C:cytosol"/>
    <property type="evidence" value="ECO:0007669"/>
    <property type="project" value="TreeGrafter"/>
</dbReference>
<dbReference type="CDD" id="cd16263">
    <property type="entry name" value="BipA_III"/>
    <property type="match status" value="1"/>
</dbReference>
<comment type="catalytic activity">
    <reaction evidence="3">
        <text>GTP + H2O = GDP + phosphate + H(+)</text>
        <dbReference type="Rhea" id="RHEA:19669"/>
        <dbReference type="ChEBI" id="CHEBI:15377"/>
        <dbReference type="ChEBI" id="CHEBI:15378"/>
        <dbReference type="ChEBI" id="CHEBI:37565"/>
        <dbReference type="ChEBI" id="CHEBI:43474"/>
        <dbReference type="ChEBI" id="CHEBI:58189"/>
    </reaction>
</comment>
<dbReference type="InterPro" id="IPR000640">
    <property type="entry name" value="EFG_V-like"/>
</dbReference>
<evidence type="ECO:0000313" key="7">
    <source>
        <dbReference type="Proteomes" id="UP000091969"/>
    </source>
</evidence>
<dbReference type="Pfam" id="PF21018">
    <property type="entry name" value="BipA_C"/>
    <property type="match status" value="1"/>
</dbReference>
<keyword evidence="3" id="KW-0963">Cytoplasm</keyword>
<dbReference type="CDD" id="cd03710">
    <property type="entry name" value="BipA_TypA_C"/>
    <property type="match status" value="1"/>
</dbReference>
<organism evidence="5 7">
    <name type="scientific">Tepidimonas fonticaldi</name>
    <dbReference type="NCBI Taxonomy" id="1101373"/>
    <lineage>
        <taxon>Bacteria</taxon>
        <taxon>Pseudomonadati</taxon>
        <taxon>Pseudomonadota</taxon>
        <taxon>Betaproteobacteria</taxon>
        <taxon>Burkholderiales</taxon>
        <taxon>Tepidimonas</taxon>
    </lineage>
</organism>
<keyword evidence="2 3" id="KW-0342">GTP-binding</keyword>
<dbReference type="Gene3D" id="2.40.50.250">
    <property type="entry name" value="bipa protein"/>
    <property type="match status" value="1"/>
</dbReference>
<reference evidence="6 8" key="2">
    <citation type="submission" date="2019-07" db="EMBL/GenBank/DDBJ databases">
        <title>Tepidimonas fonticaldi AT-A2 draft genome.</title>
        <authorList>
            <person name="Da Costa M.S."/>
            <person name="Froufe H.J.C."/>
            <person name="Egas C."/>
            <person name="Albuquerque L."/>
        </authorList>
    </citation>
    <scope>NUCLEOTIDE SEQUENCE [LARGE SCALE GENOMIC DNA]</scope>
    <source>
        <strain evidence="6 8">AT-A2</strain>
    </source>
</reference>
<dbReference type="GO" id="GO:0003924">
    <property type="term" value="F:GTPase activity"/>
    <property type="evidence" value="ECO:0007669"/>
    <property type="project" value="UniProtKB-UniRule"/>
</dbReference>
<evidence type="ECO:0000256" key="3">
    <source>
        <dbReference type="HAMAP-Rule" id="MF_00849"/>
    </source>
</evidence>
<dbReference type="InterPro" id="IPR027417">
    <property type="entry name" value="P-loop_NTPase"/>
</dbReference>
<dbReference type="SUPFAM" id="SSF50447">
    <property type="entry name" value="Translation proteins"/>
    <property type="match status" value="1"/>
</dbReference>
<evidence type="ECO:0000256" key="2">
    <source>
        <dbReference type="ARBA" id="ARBA00023134"/>
    </source>
</evidence>
<dbReference type="GO" id="GO:0019843">
    <property type="term" value="F:rRNA binding"/>
    <property type="evidence" value="ECO:0007669"/>
    <property type="project" value="UniProtKB-KW"/>
</dbReference>
<dbReference type="Gene3D" id="3.40.50.300">
    <property type="entry name" value="P-loop containing nucleotide triphosphate hydrolases"/>
    <property type="match status" value="1"/>
</dbReference>
<dbReference type="InterPro" id="IPR047042">
    <property type="entry name" value="BipA_II"/>
</dbReference>
<comment type="caution">
    <text evidence="5">The sequence shown here is derived from an EMBL/GenBank/DDBJ whole genome shotgun (WGS) entry which is preliminary data.</text>
</comment>
<keyword evidence="7" id="KW-1185">Reference proteome</keyword>
<dbReference type="FunFam" id="3.30.70.240:FF:000002">
    <property type="entry name" value="GTP-binding protein TypA"/>
    <property type="match status" value="1"/>
</dbReference>
<dbReference type="EMBL" id="LZDH01000056">
    <property type="protein sequence ID" value="OBS30795.1"/>
    <property type="molecule type" value="Genomic_DNA"/>
</dbReference>
<sequence>MTSRPPIRNIAIIAHVDHGKTTMVDQLLRQSGTFAAHEKVEDTVMDSNALERERGITILAKNCAVRWNGTHINIVDTPGHADFGGEVERALSMVDGVLLLIDAQEGPMPQTRFVTKKALALGLKPIVVVNKVDKPGANCDKVINAAFDLFDKLGATDEQLDFPVVYASGINGWSSLTEGAPGERWGPDMSALFETILKHVPAHEGDPAAPLQLQISALDYNSFVGRIGVGRINAGTLRPAMDVLVMEGPDGRQFKGRINQVHKFQGLDRVQVSEAGPGDIVLINGIDEIGIGVTVTDIANPRPLPMLKIDEPTLTMNFCVNTSPLAGREGKFVTSRQIWDRLQKELQSNVALRVRETGEDGVFEVSGRGELHLTILLENMRREGYELAVSKPRVVFKEIDGVRCEPIELVTCDIEEQHQGGVMQALGERKGELVNMEPDGRGRVRLEYRIPARGLIGFSNEFLNLTRGSGLISNIFDGYEPHKGDIGGRKNGVLISMDDGEIFTYALGKLDDRGRMFVKAGDPVYEGMIVGVHNRDNDLVVNATRTKQLTNFRVSGKEDAIKITPPIELTLEYAVEFIEDDELVEITPKSIRLRKRYLKEHERKRAAREGA</sequence>
<dbReference type="Proteomes" id="UP000316388">
    <property type="component" value="Unassembled WGS sequence"/>
</dbReference>
<protein>
    <recommendedName>
        <fullName evidence="3">Large ribosomal subunit assembly factor BipA</fullName>
        <ecNumber evidence="3">3.6.5.-</ecNumber>
    </recommendedName>
    <alternativeName>
        <fullName evidence="3">GTP-binding protein BipA</fullName>
    </alternativeName>
</protein>
<dbReference type="InterPro" id="IPR047041">
    <property type="entry name" value="BipA_GTP-bd_dom"/>
</dbReference>
<dbReference type="Gene3D" id="3.30.70.870">
    <property type="entry name" value="Elongation Factor G (Translational Gtpase), domain 3"/>
    <property type="match status" value="1"/>
</dbReference>
<keyword evidence="3" id="KW-0690">Ribosome biogenesis</keyword>
<dbReference type="GO" id="GO:1990904">
    <property type="term" value="C:ribonucleoprotein complex"/>
    <property type="evidence" value="ECO:0007669"/>
    <property type="project" value="TreeGrafter"/>
</dbReference>
<dbReference type="InterPro" id="IPR048876">
    <property type="entry name" value="BipA_C"/>
</dbReference>
<dbReference type="Pfam" id="PF00679">
    <property type="entry name" value="EFG_C"/>
    <property type="match status" value="1"/>
</dbReference>
<keyword evidence="3" id="KW-0820">tRNA-binding</keyword>
<name>A0A1A6DVH5_9BURK</name>
<comment type="similarity">
    <text evidence="3">Belongs to the TRAFAC class translation factor GTPase superfamily. Classic translation factor GTPase family. BipA subfamily.</text>
</comment>
<dbReference type="NCBIfam" id="TIGR01394">
    <property type="entry name" value="TypA_BipA"/>
    <property type="match status" value="1"/>
</dbReference>
<dbReference type="SUPFAM" id="SSF54980">
    <property type="entry name" value="EF-G C-terminal domain-like"/>
    <property type="match status" value="2"/>
</dbReference>
<dbReference type="Pfam" id="PF00009">
    <property type="entry name" value="GTP_EFTU"/>
    <property type="match status" value="1"/>
</dbReference>
<dbReference type="Proteomes" id="UP000091969">
    <property type="component" value="Unassembled WGS sequence"/>
</dbReference>
<dbReference type="Gene3D" id="2.40.30.10">
    <property type="entry name" value="Translation factors"/>
    <property type="match status" value="1"/>
</dbReference>
<accession>A0A1A6DVH5</accession>
<dbReference type="Pfam" id="PF22042">
    <property type="entry name" value="EF-G_D2"/>
    <property type="match status" value="1"/>
</dbReference>
<dbReference type="HAMAP" id="MF_00849">
    <property type="entry name" value="BipA"/>
    <property type="match status" value="1"/>
</dbReference>
<dbReference type="STRING" id="1101373.A9O67_07505"/>
<comment type="subcellular location">
    <subcellularLocation>
        <location evidence="3">Cytoplasm</location>
    </subcellularLocation>
    <text evidence="3">Binds to ribosomes.</text>
</comment>
<evidence type="ECO:0000259" key="4">
    <source>
        <dbReference type="PROSITE" id="PS51722"/>
    </source>
</evidence>
<comment type="function">
    <text evidence="3">A 50S ribosomal subunit assembly protein with GTPase activity, required for 50S subunit assembly at low temperatures, may also play a role in translation. Binds GTP and analogs. Binds the 70S ribosome between the 30S and 50S subunits, in a similar position as ribosome-bound EF-G; it contacts a number of ribosomal proteins, both rRNAs and the A-site tRNA.</text>
</comment>
<feature type="binding site" evidence="3">
    <location>
        <begin position="17"/>
        <end position="22"/>
    </location>
    <ligand>
        <name>GTP</name>
        <dbReference type="ChEBI" id="CHEBI:37565"/>
    </ligand>
</feature>
<dbReference type="PROSITE" id="PS00301">
    <property type="entry name" value="G_TR_1"/>
    <property type="match status" value="1"/>
</dbReference>
<dbReference type="EC" id="3.6.5.-" evidence="3"/>
<dbReference type="FunFam" id="2.40.50.250:FF:000001">
    <property type="entry name" value="GTP-binding protein TypA"/>
    <property type="match status" value="1"/>
</dbReference>
<dbReference type="NCBIfam" id="TIGR00231">
    <property type="entry name" value="small_GTP"/>
    <property type="match status" value="1"/>
</dbReference>
<dbReference type="InterPro" id="IPR053905">
    <property type="entry name" value="EF-G-like_DII"/>
</dbReference>